<dbReference type="GeneID" id="56082359"/>
<name>A0A7D5PDU7_9EURY</name>
<organism evidence="2 3">
    <name type="scientific">Halosimplex pelagicum</name>
    <dbReference type="NCBI Taxonomy" id="869886"/>
    <lineage>
        <taxon>Archaea</taxon>
        <taxon>Methanobacteriati</taxon>
        <taxon>Methanobacteriota</taxon>
        <taxon>Stenosarchaea group</taxon>
        <taxon>Halobacteria</taxon>
        <taxon>Halobacteriales</taxon>
        <taxon>Haloarculaceae</taxon>
        <taxon>Halosimplex</taxon>
    </lineage>
</organism>
<evidence type="ECO:0000313" key="2">
    <source>
        <dbReference type="EMBL" id="QLH81420.1"/>
    </source>
</evidence>
<reference evidence="2 3" key="1">
    <citation type="submission" date="2020-07" db="EMBL/GenBank/DDBJ databases">
        <title>Halosimplex litoreum sp. nov. and Halosimplex rubrum sp. nov., isolated from different salt environments.</title>
        <authorList>
            <person name="Cui H."/>
        </authorList>
    </citation>
    <scope>NUCLEOTIDE SEQUENCE [LARGE SCALE GENOMIC DNA]</scope>
    <source>
        <strain evidence="2 3">R2</strain>
    </source>
</reference>
<keyword evidence="3" id="KW-1185">Reference proteome</keyword>
<evidence type="ECO:0000256" key="1">
    <source>
        <dbReference type="SAM" id="MobiDB-lite"/>
    </source>
</evidence>
<dbReference type="AlphaFoldDB" id="A0A7D5PDU7"/>
<protein>
    <submittedName>
        <fullName evidence="2">Uncharacterized protein</fullName>
    </submittedName>
</protein>
<dbReference type="KEGG" id="hpel:HZS54_07180"/>
<proteinExistence type="predicted"/>
<dbReference type="RefSeq" id="WP_179921398.1">
    <property type="nucleotide sequence ID" value="NZ_CP058909.1"/>
</dbReference>
<dbReference type="OrthoDB" id="343158at2157"/>
<evidence type="ECO:0000313" key="3">
    <source>
        <dbReference type="Proteomes" id="UP000509346"/>
    </source>
</evidence>
<dbReference type="Proteomes" id="UP000509346">
    <property type="component" value="Chromosome"/>
</dbReference>
<feature type="compositionally biased region" description="Basic and acidic residues" evidence="1">
    <location>
        <begin position="1"/>
        <end position="22"/>
    </location>
</feature>
<feature type="region of interest" description="Disordered" evidence="1">
    <location>
        <begin position="1"/>
        <end position="25"/>
    </location>
</feature>
<sequence length="518" mass="57825">MVERTPNHDLHQYEPGETDWTHSPDMGTIEERLVVRDEEANLGTYTPHEAATFVATDTGAVYDGDGDSWTAATREADRINASQVRSTQGYVHGCSLDERAAGRISSPAPPSRPMAMPEHIATYPTRETPVVMIHSEGSHSAEYEELYPRMKERGLPWMMGATPARLEKDGAEQLIDTEQLEEMLLHGCEVGLYTGSGTVDDGGRLTEPGNESDGVETMADLLRIVHEQKRDLEAKGFPVTHLQPRQGRGLNMGELDEAQFYAVRSLFAASGHGWATNGADYTATATTAKHGQSSAMIERPDQNTADEAKEMIDRLIERPKGRLRLFFHSHKVEDWPRVEEIFDYLVAKRDAGDLHVASSTGGLLIPWSLPEGDIVQESSPKFDEFEDSFWLPMGNAPVVDNARARPYWTIGSSTGEEVFGGLRTRDIQLNPQFTTMMVQFDARVRDNVRDVTVRVDSFDDFPRAETSFAVGPNWETVYCPVGVPRCDTGRADVKTKWELDIWTTADEMNLKNVRIYPC</sequence>
<accession>A0A7D5PDU7</accession>
<gene>
    <name evidence="2" type="ORF">HZS54_07180</name>
</gene>
<dbReference type="EMBL" id="CP058909">
    <property type="protein sequence ID" value="QLH81420.1"/>
    <property type="molecule type" value="Genomic_DNA"/>
</dbReference>